<dbReference type="Proteomes" id="UP000242367">
    <property type="component" value="Unassembled WGS sequence"/>
</dbReference>
<dbReference type="RefSeq" id="WP_103563938.1">
    <property type="nucleotide sequence ID" value="NZ_MTBP01000002.1"/>
</dbReference>
<comment type="caution">
    <text evidence="1">The sequence shown here is derived from an EMBL/GenBank/DDBJ whole genome shotgun (WGS) entry which is preliminary data.</text>
</comment>
<dbReference type="InterPro" id="IPR046646">
    <property type="entry name" value="DUF6758"/>
</dbReference>
<organism evidence="1 2">
    <name type="scientific">Actinomadura rubteroloni</name>
    <dbReference type="NCBI Taxonomy" id="1926885"/>
    <lineage>
        <taxon>Bacteria</taxon>
        <taxon>Bacillati</taxon>
        <taxon>Actinomycetota</taxon>
        <taxon>Actinomycetes</taxon>
        <taxon>Streptosporangiales</taxon>
        <taxon>Thermomonosporaceae</taxon>
        <taxon>Actinomadura</taxon>
    </lineage>
</organism>
<dbReference type="Pfam" id="PF20544">
    <property type="entry name" value="DUF6758"/>
    <property type="match status" value="1"/>
</dbReference>
<dbReference type="AlphaFoldDB" id="A0A2P4UIL3"/>
<name>A0A2P4UIL3_9ACTN</name>
<keyword evidence="2" id="KW-1185">Reference proteome</keyword>
<evidence type="ECO:0008006" key="3">
    <source>
        <dbReference type="Google" id="ProtNLM"/>
    </source>
</evidence>
<dbReference type="EMBL" id="MTBP01000002">
    <property type="protein sequence ID" value="POM24861.1"/>
    <property type="molecule type" value="Genomic_DNA"/>
</dbReference>
<evidence type="ECO:0000313" key="1">
    <source>
        <dbReference type="EMBL" id="POM24861.1"/>
    </source>
</evidence>
<sequence>MEACPRCFGALHADRTCATHGAVLPWRPANVPGPDELAAVLLDTRVPVWVPWPLPSGWLVTGFASVGDAGTGTRAVAVALSAPGLLRGRADLVLVAEEPGIGLGAHLAGLPGPDPGAGFDSAAPHAKLAVGGPRASCGLAVPLWAVPSGPGRAAFVGEALGDWLWAVLWPAEAGVLLMEATGLLDLREPGLAVDLPYGPLSSRVAVRP</sequence>
<accession>A0A2P4UIL3</accession>
<protein>
    <recommendedName>
        <fullName evidence="3">Phosphotransacetylase</fullName>
    </recommendedName>
</protein>
<evidence type="ECO:0000313" key="2">
    <source>
        <dbReference type="Proteomes" id="UP000242367"/>
    </source>
</evidence>
<proteinExistence type="predicted"/>
<reference evidence="1 2" key="1">
    <citation type="journal article" date="2017" name="Chemistry">
        <title>Isolation, Biosynthesis and Chemical Modifications of Rubterolones A-F: Rare Tropolone Alkaloids from Actinomadura sp. 5-2.</title>
        <authorList>
            <person name="Guo H."/>
            <person name="Benndorf R."/>
            <person name="Leichnitz D."/>
            <person name="Klassen J.L."/>
            <person name="Vollmers J."/>
            <person name="Gorls H."/>
            <person name="Steinacker M."/>
            <person name="Weigel C."/>
            <person name="Dahse H.M."/>
            <person name="Kaster A.K."/>
            <person name="de Beer Z.W."/>
            <person name="Poulsen M."/>
            <person name="Beemelmanns C."/>
        </authorList>
    </citation>
    <scope>NUCLEOTIDE SEQUENCE [LARGE SCALE GENOMIC DNA]</scope>
    <source>
        <strain evidence="1 2">5-2</strain>
    </source>
</reference>
<gene>
    <name evidence="1" type="ORF">BTM25_34990</name>
</gene>